<dbReference type="AlphaFoldDB" id="A0A834WM48"/>
<accession>A0A834WM48</accession>
<keyword evidence="2" id="KW-1185">Reference proteome</keyword>
<name>A0A834WM48_9FABA</name>
<dbReference type="Proteomes" id="UP000634136">
    <property type="component" value="Unassembled WGS sequence"/>
</dbReference>
<reference evidence="1" key="1">
    <citation type="submission" date="2020-09" db="EMBL/GenBank/DDBJ databases">
        <title>Genome-Enabled Discovery of Anthraquinone Biosynthesis in Senna tora.</title>
        <authorList>
            <person name="Kang S.-H."/>
            <person name="Pandey R.P."/>
            <person name="Lee C.-M."/>
            <person name="Sim J.-S."/>
            <person name="Jeong J.-T."/>
            <person name="Choi B.-S."/>
            <person name="Jung M."/>
            <person name="Ginzburg D."/>
            <person name="Zhao K."/>
            <person name="Won S.Y."/>
            <person name="Oh T.-J."/>
            <person name="Yu Y."/>
            <person name="Kim N.-H."/>
            <person name="Lee O.R."/>
            <person name="Lee T.-H."/>
            <person name="Bashyal P."/>
            <person name="Kim T.-S."/>
            <person name="Lee W.-H."/>
            <person name="Kawkins C."/>
            <person name="Kim C.-K."/>
            <person name="Kim J.S."/>
            <person name="Ahn B.O."/>
            <person name="Rhee S.Y."/>
            <person name="Sohng J.K."/>
        </authorList>
    </citation>
    <scope>NUCLEOTIDE SEQUENCE</scope>
    <source>
        <tissue evidence="1">Leaf</tissue>
    </source>
</reference>
<organism evidence="1 2">
    <name type="scientific">Senna tora</name>
    <dbReference type="NCBI Taxonomy" id="362788"/>
    <lineage>
        <taxon>Eukaryota</taxon>
        <taxon>Viridiplantae</taxon>
        <taxon>Streptophyta</taxon>
        <taxon>Embryophyta</taxon>
        <taxon>Tracheophyta</taxon>
        <taxon>Spermatophyta</taxon>
        <taxon>Magnoliopsida</taxon>
        <taxon>eudicotyledons</taxon>
        <taxon>Gunneridae</taxon>
        <taxon>Pentapetalae</taxon>
        <taxon>rosids</taxon>
        <taxon>fabids</taxon>
        <taxon>Fabales</taxon>
        <taxon>Fabaceae</taxon>
        <taxon>Caesalpinioideae</taxon>
        <taxon>Cassia clade</taxon>
        <taxon>Senna</taxon>
    </lineage>
</organism>
<proteinExistence type="predicted"/>
<comment type="caution">
    <text evidence="1">The sequence shown here is derived from an EMBL/GenBank/DDBJ whole genome shotgun (WGS) entry which is preliminary data.</text>
</comment>
<evidence type="ECO:0000313" key="2">
    <source>
        <dbReference type="Proteomes" id="UP000634136"/>
    </source>
</evidence>
<sequence>MASFYNENGVFMFFSGFIMKKRTEKKRGGGAYETRGC</sequence>
<protein>
    <submittedName>
        <fullName evidence="1">Uncharacterized protein</fullName>
    </submittedName>
</protein>
<dbReference type="EMBL" id="JAAIUW010000007">
    <property type="protein sequence ID" value="KAF7824316.1"/>
    <property type="molecule type" value="Genomic_DNA"/>
</dbReference>
<gene>
    <name evidence="1" type="ORF">G2W53_022460</name>
</gene>
<evidence type="ECO:0000313" key="1">
    <source>
        <dbReference type="EMBL" id="KAF7824316.1"/>
    </source>
</evidence>